<dbReference type="EMBL" id="BAAFSV010000002">
    <property type="protein sequence ID" value="GAB1312942.1"/>
    <property type="molecule type" value="Genomic_DNA"/>
</dbReference>
<dbReference type="Gene3D" id="3.30.40.10">
    <property type="entry name" value="Zinc/RING finger domain, C3HC4 (zinc finger)"/>
    <property type="match status" value="1"/>
</dbReference>
<gene>
    <name evidence="7" type="ORF">MFIFM68171_03152</name>
</gene>
<keyword evidence="3" id="KW-0862">Zinc</keyword>
<keyword evidence="5" id="KW-1133">Transmembrane helix</keyword>
<organism evidence="7 8">
    <name type="scientific">Madurella fahalii</name>
    <dbReference type="NCBI Taxonomy" id="1157608"/>
    <lineage>
        <taxon>Eukaryota</taxon>
        <taxon>Fungi</taxon>
        <taxon>Dikarya</taxon>
        <taxon>Ascomycota</taxon>
        <taxon>Pezizomycotina</taxon>
        <taxon>Sordariomycetes</taxon>
        <taxon>Sordariomycetidae</taxon>
        <taxon>Sordariales</taxon>
        <taxon>Sordariales incertae sedis</taxon>
        <taxon>Madurella</taxon>
    </lineage>
</organism>
<feature type="compositionally biased region" description="Polar residues" evidence="4">
    <location>
        <begin position="17"/>
        <end position="26"/>
    </location>
</feature>
<dbReference type="InterPro" id="IPR011016">
    <property type="entry name" value="Znf_RING-CH"/>
</dbReference>
<dbReference type="PANTHER" id="PTHR46347">
    <property type="entry name" value="RING/FYVE/PHD ZINC FINGER SUPERFAMILY PROTEIN"/>
    <property type="match status" value="1"/>
</dbReference>
<evidence type="ECO:0000256" key="2">
    <source>
        <dbReference type="ARBA" id="ARBA00022771"/>
    </source>
</evidence>
<dbReference type="InterPro" id="IPR013083">
    <property type="entry name" value="Znf_RING/FYVE/PHD"/>
</dbReference>
<proteinExistence type="predicted"/>
<dbReference type="RefSeq" id="XP_070914674.1">
    <property type="nucleotide sequence ID" value="XM_071058573.1"/>
</dbReference>
<evidence type="ECO:0000256" key="4">
    <source>
        <dbReference type="SAM" id="MobiDB-lite"/>
    </source>
</evidence>
<accession>A0ABQ0G5A8</accession>
<sequence length="333" mass="37493">MASESFEPRWSWPSGIDMQNDSPRNETPTPPAADTQAPGTTGTTDGSSPGPTPTQRQRHYKPRTCRICLEVVPPTTDIDDSIAGRVFSSKARVRYVSEDPELGRLLSPCKCKGSQKYVHEGCLQAWRTAAPLSDRNYWRCPTCHFEYRLERLQWGRWLSSKLLRATLTVLVMVVTVFFLGFVADPIINFWVDPFGSLAGTIITDIDFEDVDDEPVTWSLHFVKGFLSLGLLGFLKSMFAMSPWNWFNVRFGGGRRRGRGRERMESINWALVVIGVITFLGATWKFVSHLSARALEKASDRVVDVQEDNPDEDEEDEGPAGEAEPASQESRKDR</sequence>
<evidence type="ECO:0000256" key="3">
    <source>
        <dbReference type="ARBA" id="ARBA00022833"/>
    </source>
</evidence>
<keyword evidence="5" id="KW-0472">Membrane</keyword>
<evidence type="ECO:0000313" key="8">
    <source>
        <dbReference type="Proteomes" id="UP001628179"/>
    </source>
</evidence>
<feature type="region of interest" description="Disordered" evidence="4">
    <location>
        <begin position="297"/>
        <end position="333"/>
    </location>
</feature>
<evidence type="ECO:0000256" key="1">
    <source>
        <dbReference type="ARBA" id="ARBA00022723"/>
    </source>
</evidence>
<dbReference type="PROSITE" id="PS51292">
    <property type="entry name" value="ZF_RING_CH"/>
    <property type="match status" value="1"/>
</dbReference>
<comment type="caution">
    <text evidence="7">The sequence shown here is derived from an EMBL/GenBank/DDBJ whole genome shotgun (WGS) entry which is preliminary data.</text>
</comment>
<dbReference type="Proteomes" id="UP001628179">
    <property type="component" value="Unassembled WGS sequence"/>
</dbReference>
<dbReference type="Pfam" id="PF12906">
    <property type="entry name" value="RINGv"/>
    <property type="match status" value="1"/>
</dbReference>
<keyword evidence="5" id="KW-0812">Transmembrane</keyword>
<feature type="transmembrane region" description="Helical" evidence="5">
    <location>
        <begin position="225"/>
        <end position="246"/>
    </location>
</feature>
<evidence type="ECO:0000259" key="6">
    <source>
        <dbReference type="PROSITE" id="PS51292"/>
    </source>
</evidence>
<reference evidence="7 8" key="1">
    <citation type="submission" date="2024-09" db="EMBL/GenBank/DDBJ databases">
        <title>Itraconazole resistance in Madurella fahalii resulting from another homologue of gene encoding cytochrome P450 14-alpha sterol demethylase (CYP51).</title>
        <authorList>
            <person name="Yoshioka I."/>
            <person name="Fahal A.H."/>
            <person name="Kaneko S."/>
            <person name="Yaguchi T."/>
        </authorList>
    </citation>
    <scope>NUCLEOTIDE SEQUENCE [LARGE SCALE GENOMIC DNA]</scope>
    <source>
        <strain evidence="7 8">IFM 68171</strain>
    </source>
</reference>
<feature type="transmembrane region" description="Helical" evidence="5">
    <location>
        <begin position="266"/>
        <end position="286"/>
    </location>
</feature>
<dbReference type="PANTHER" id="PTHR46347:SF1">
    <property type="entry name" value="RING_FYVE_PHD ZINC FINGER SUPERFAMILY PROTEIN"/>
    <property type="match status" value="1"/>
</dbReference>
<keyword evidence="8" id="KW-1185">Reference proteome</keyword>
<keyword evidence="1" id="KW-0479">Metal-binding</keyword>
<name>A0ABQ0G5A8_9PEZI</name>
<dbReference type="CDD" id="cd16495">
    <property type="entry name" value="RING_CH-C4HC3_MARCH"/>
    <property type="match status" value="1"/>
</dbReference>
<dbReference type="GeneID" id="98173896"/>
<feature type="region of interest" description="Disordered" evidence="4">
    <location>
        <begin position="1"/>
        <end position="59"/>
    </location>
</feature>
<dbReference type="SMART" id="SM00744">
    <property type="entry name" value="RINGv"/>
    <property type="match status" value="1"/>
</dbReference>
<evidence type="ECO:0000313" key="7">
    <source>
        <dbReference type="EMBL" id="GAB1312942.1"/>
    </source>
</evidence>
<feature type="domain" description="RING-CH-type" evidence="6">
    <location>
        <begin position="85"/>
        <end position="150"/>
    </location>
</feature>
<feature type="compositionally biased region" description="Low complexity" evidence="4">
    <location>
        <begin position="32"/>
        <end position="49"/>
    </location>
</feature>
<feature type="transmembrane region" description="Helical" evidence="5">
    <location>
        <begin position="162"/>
        <end position="183"/>
    </location>
</feature>
<feature type="compositionally biased region" description="Acidic residues" evidence="4">
    <location>
        <begin position="304"/>
        <end position="318"/>
    </location>
</feature>
<protein>
    <recommendedName>
        <fullName evidence="6">RING-CH-type domain-containing protein</fullName>
    </recommendedName>
</protein>
<dbReference type="SUPFAM" id="SSF57850">
    <property type="entry name" value="RING/U-box"/>
    <property type="match status" value="1"/>
</dbReference>
<keyword evidence="2" id="KW-0863">Zinc-finger</keyword>
<evidence type="ECO:0000256" key="5">
    <source>
        <dbReference type="SAM" id="Phobius"/>
    </source>
</evidence>